<accession>F7XEK8</accession>
<dbReference type="KEGG" id="smx:SM11_pC0910"/>
<dbReference type="EMBL" id="CP001831">
    <property type="protein sequence ID" value="AEH81983.1"/>
    <property type="molecule type" value="Genomic_DNA"/>
</dbReference>
<reference evidence="1 2" key="1">
    <citation type="journal article" date="2011" name="J. Biotechnol.">
        <title>The complete genome sequence of the dominant Sinorhizobium meliloti field isolate SM11 extends the S. meliloti pan-genome.</title>
        <authorList>
            <person name="Schneiker-Bekel S."/>
            <person name="Wibberg D."/>
            <person name="Bekel T."/>
            <person name="Blom J."/>
            <person name="Linke B."/>
            <person name="Neuweger H."/>
            <person name="Stiens M."/>
            <person name="Vorholter F.J."/>
            <person name="Weidner S."/>
            <person name="Goesmann A."/>
            <person name="Puhler A."/>
            <person name="Schluter A."/>
        </authorList>
    </citation>
    <scope>NUCLEOTIDE SEQUENCE [LARGE SCALE GENOMIC DNA]</scope>
    <source>
        <strain evidence="1 2">SM11</strain>
        <plasmid evidence="2">pSmeSM11c</plasmid>
    </source>
</reference>
<dbReference type="HOGENOM" id="CLU_2737884_0_0_5"/>
<dbReference type="Proteomes" id="UP000009045">
    <property type="component" value="Plasmid pSmeSM11c"/>
</dbReference>
<geneLocation type="plasmid" evidence="1 2">
    <name>pSmeSM11c</name>
</geneLocation>
<name>F7XEK8_SINMM</name>
<dbReference type="PATRIC" id="fig|707241.3.peg.4873"/>
<evidence type="ECO:0000313" key="2">
    <source>
        <dbReference type="Proteomes" id="UP000009045"/>
    </source>
</evidence>
<proteinExistence type="predicted"/>
<evidence type="ECO:0000313" key="1">
    <source>
        <dbReference type="EMBL" id="AEH81983.1"/>
    </source>
</evidence>
<sequence length="71" mass="7746">MKACKREEWNVGAAIGFGGAIFAEQQLGMWVELSAARFCLLSVLGTGRPRFGLYSAIRASHKSPLEALRYG</sequence>
<gene>
    <name evidence="1" type="ordered locus">SM11_pC0910</name>
</gene>
<protein>
    <submittedName>
        <fullName evidence="1">Uncharacterized protein</fullName>
    </submittedName>
</protein>
<keyword evidence="1" id="KW-0614">Plasmid</keyword>
<organism evidence="1 2">
    <name type="scientific">Sinorhizobium meliloti (strain SM11)</name>
    <dbReference type="NCBI Taxonomy" id="707241"/>
    <lineage>
        <taxon>Bacteria</taxon>
        <taxon>Pseudomonadati</taxon>
        <taxon>Pseudomonadota</taxon>
        <taxon>Alphaproteobacteria</taxon>
        <taxon>Hyphomicrobiales</taxon>
        <taxon>Rhizobiaceae</taxon>
        <taxon>Sinorhizobium/Ensifer group</taxon>
        <taxon>Sinorhizobium</taxon>
    </lineage>
</organism>
<dbReference type="AlphaFoldDB" id="F7XEK8"/>